<dbReference type="Pfam" id="PF05964">
    <property type="entry name" value="FYRN"/>
    <property type="match status" value="1"/>
</dbReference>
<evidence type="ECO:0000259" key="4">
    <source>
        <dbReference type="PROSITE" id="PS50006"/>
    </source>
</evidence>
<dbReference type="AlphaFoldDB" id="A0A0H5RA02"/>
<evidence type="ECO:0000256" key="3">
    <source>
        <dbReference type="SAM" id="MobiDB-lite"/>
    </source>
</evidence>
<dbReference type="Gene3D" id="2.60.200.20">
    <property type="match status" value="1"/>
</dbReference>
<sequence length="895" mass="98813">RTLFITLSHFDCCNNITTAPDRQAMETVAFAKLLGDNNFVHYVTTENVTLGRQAGAADIVLGDNKNISRCHARITYNREKASFELQCMSKNGAFVDGEFIGPTNAATVLRSKALIQIGPRLIYFLLPKTNVAPLSGSDDDEGSATSRGAPQGIKISNTGTSVGKKWSRTSRERVRCALMRYGFGRWDALSEALDDRDYSLANLQLYASQLVQQLVENCDDASLRAGLLDILQSAPVELSSPESPEPSLAGWTSLQKNVKKWSTRLILLYELKVAMELFGEARLLDGVGPIKGRSLGGHWDRQEDLDLCAGIYRHGFGEFNAILNDETLCFKGKWAVRQDSKDGDEDDDAVSQTIADSVTKDVVMQDAQNESGVPSETIPDQHILPEWPQHLALIGRLKRILDLLRIKRGKHAASFKTGKKRKNLADFNSEDKKRAKPAKKLTAKKSSAKGDAIPGWTRKDQASFQRGIIASGKPEKWHYFRQAQPGLSSKSDEDLELYYSKFISAVDRVIVHTDAPEPEPSVAASIDEAFAFTFGVAVKIKERINLFQTLRDRLALDKEQISNNFPVPDVSFVDWSPNWSPKHDYGMLVGLLKYGLGSWPLIWADLELPFASANIPVPSDSKMLVKRVQQILAKINLELDVSAIKSKYAPRNPSQKTSEICTQPTYGPDGSPILPIQITSSLRLLSLGVVPPGRNARDGKHVFPIGFQSERDYPSLADPSHRCKYLCEIISVNGQVNFRVTCAHLPDEPIVAEKPTLVWKQIETRLDTQRSTSRKRSTINGMEKFGLNHPLVTSLILDGSNSGANKPEASQLDNLAQASVEAFAVLEPSQSPSLNEAGPIHDSHNQMEVESYSLSGEDEDDEAGEDDDDDPESSDIDVESDSDESDDPAQSFSEL</sequence>
<dbReference type="GO" id="GO:0005634">
    <property type="term" value="C:nucleus"/>
    <property type="evidence" value="ECO:0007669"/>
    <property type="project" value="UniProtKB-SubCell"/>
</dbReference>
<dbReference type="PROSITE" id="PS51542">
    <property type="entry name" value="FYRN"/>
    <property type="match status" value="1"/>
</dbReference>
<dbReference type="SMART" id="SM00541">
    <property type="entry name" value="FYRN"/>
    <property type="match status" value="1"/>
</dbReference>
<evidence type="ECO:0000313" key="5">
    <source>
        <dbReference type="EMBL" id="CRZ10631.1"/>
    </source>
</evidence>
<keyword evidence="2" id="KW-0539">Nucleus</keyword>
<dbReference type="Gene3D" id="3.30.160.360">
    <property type="match status" value="1"/>
</dbReference>
<feature type="region of interest" description="Disordered" evidence="3">
    <location>
        <begin position="830"/>
        <end position="895"/>
    </location>
</feature>
<dbReference type="Gene3D" id="1.10.10.60">
    <property type="entry name" value="Homeodomain-like"/>
    <property type="match status" value="2"/>
</dbReference>
<dbReference type="PROSITE" id="PS51543">
    <property type="entry name" value="FYRC"/>
    <property type="match status" value="1"/>
</dbReference>
<dbReference type="InterPro" id="IPR003889">
    <property type="entry name" value="FYrich_C"/>
</dbReference>
<dbReference type="SUPFAM" id="SSF49879">
    <property type="entry name" value="SMAD/FHA domain"/>
    <property type="match status" value="1"/>
</dbReference>
<comment type="subcellular location">
    <subcellularLocation>
        <location evidence="1">Nucleus</location>
    </subcellularLocation>
</comment>
<feature type="compositionally biased region" description="Acidic residues" evidence="3">
    <location>
        <begin position="856"/>
        <end position="887"/>
    </location>
</feature>
<dbReference type="EMBL" id="HACM01010189">
    <property type="protein sequence ID" value="CRZ10631.1"/>
    <property type="molecule type" value="Transcribed_RNA"/>
</dbReference>
<dbReference type="SMART" id="SM00240">
    <property type="entry name" value="FHA"/>
    <property type="match status" value="1"/>
</dbReference>
<organism evidence="5">
    <name type="scientific">Spongospora subterranea</name>
    <dbReference type="NCBI Taxonomy" id="70186"/>
    <lineage>
        <taxon>Eukaryota</taxon>
        <taxon>Sar</taxon>
        <taxon>Rhizaria</taxon>
        <taxon>Endomyxa</taxon>
        <taxon>Phytomyxea</taxon>
        <taxon>Plasmodiophorida</taxon>
        <taxon>Plasmodiophoridae</taxon>
        <taxon>Spongospora</taxon>
    </lineage>
</organism>
<dbReference type="GO" id="GO:0043565">
    <property type="term" value="F:sequence-specific DNA binding"/>
    <property type="evidence" value="ECO:0007669"/>
    <property type="project" value="TreeGrafter"/>
</dbReference>
<dbReference type="PROSITE" id="PS50006">
    <property type="entry name" value="FHA_DOMAIN"/>
    <property type="match status" value="1"/>
</dbReference>
<dbReference type="Pfam" id="PF00498">
    <property type="entry name" value="FHA"/>
    <property type="match status" value="1"/>
</dbReference>
<proteinExistence type="predicted"/>
<evidence type="ECO:0000256" key="2">
    <source>
        <dbReference type="ARBA" id="ARBA00023242"/>
    </source>
</evidence>
<evidence type="ECO:0000256" key="1">
    <source>
        <dbReference type="ARBA" id="ARBA00004123"/>
    </source>
</evidence>
<dbReference type="Pfam" id="PF23588">
    <property type="entry name" value="HTH_CHD1_Hrp3"/>
    <property type="match status" value="1"/>
</dbReference>
<feature type="region of interest" description="Disordered" evidence="3">
    <location>
        <begin position="135"/>
        <end position="154"/>
    </location>
</feature>
<feature type="region of interest" description="Disordered" evidence="3">
    <location>
        <begin position="425"/>
        <end position="455"/>
    </location>
</feature>
<dbReference type="GO" id="GO:0060962">
    <property type="term" value="P:regulation of ribosomal protein gene transcription by RNA polymerase II"/>
    <property type="evidence" value="ECO:0007669"/>
    <property type="project" value="InterPro"/>
</dbReference>
<dbReference type="InterPro" id="IPR000253">
    <property type="entry name" value="FHA_dom"/>
</dbReference>
<dbReference type="CDD" id="cd22701">
    <property type="entry name" value="FHA_FKH1-like"/>
    <property type="match status" value="1"/>
</dbReference>
<name>A0A0H5RA02_9EUKA</name>
<dbReference type="InterPro" id="IPR003888">
    <property type="entry name" value="FYrich_N"/>
</dbReference>
<dbReference type="InterPro" id="IPR056302">
    <property type="entry name" value="CHD1-2/Hrp3_HTH"/>
</dbReference>
<dbReference type="Pfam" id="PF05965">
    <property type="entry name" value="FYRC"/>
    <property type="match status" value="1"/>
</dbReference>
<dbReference type="PANTHER" id="PTHR21712">
    <property type="entry name" value="PRE-RRNA-PROCESSING PROTEIN FHL1"/>
    <property type="match status" value="1"/>
</dbReference>
<feature type="domain" description="FHA" evidence="4">
    <location>
        <begin position="48"/>
        <end position="100"/>
    </location>
</feature>
<accession>A0A0H5RA02</accession>
<feature type="compositionally biased region" description="Basic residues" evidence="3">
    <location>
        <begin position="434"/>
        <end position="447"/>
    </location>
</feature>
<dbReference type="PANTHER" id="PTHR21712:SF29">
    <property type="entry name" value="PRE-RRNA-PROCESSING PROTEIN FHL1"/>
    <property type="match status" value="1"/>
</dbReference>
<protein>
    <recommendedName>
        <fullName evidence="4">FHA domain-containing protein</fullName>
    </recommendedName>
</protein>
<feature type="compositionally biased region" description="Polar residues" evidence="3">
    <location>
        <begin position="143"/>
        <end position="154"/>
    </location>
</feature>
<dbReference type="InterPro" id="IPR045178">
    <property type="entry name" value="Fhl1/FHA1"/>
</dbReference>
<feature type="non-terminal residue" evidence="5">
    <location>
        <position position="1"/>
    </location>
</feature>
<reference evidence="5" key="1">
    <citation type="submission" date="2015-04" db="EMBL/GenBank/DDBJ databases">
        <title>The genome sequence of the plant pathogenic Rhizarian Plasmodiophora brassicae reveals insights in its biotrophic life cycle and the origin of chitin synthesis.</title>
        <authorList>
            <person name="Schwelm A."/>
            <person name="Fogelqvist J."/>
            <person name="Knaust A."/>
            <person name="Julke S."/>
            <person name="Lilja T."/>
            <person name="Dhandapani V."/>
            <person name="Bonilla-Rosso G."/>
            <person name="Karlsson M."/>
            <person name="Shevchenko A."/>
            <person name="Choi S.R."/>
            <person name="Kim H.G."/>
            <person name="Park J.Y."/>
            <person name="Lim Y.P."/>
            <person name="Ludwig-Muller J."/>
            <person name="Dixelius C."/>
        </authorList>
    </citation>
    <scope>NUCLEOTIDE SEQUENCE</scope>
    <source>
        <tissue evidence="5">Potato root galls</tissue>
    </source>
</reference>
<dbReference type="InterPro" id="IPR008984">
    <property type="entry name" value="SMAD_FHA_dom_sf"/>
</dbReference>